<name>A0A7C4U7K8_UNCW3</name>
<dbReference type="InterPro" id="IPR025944">
    <property type="entry name" value="Sigma_54_int_dom_CS"/>
</dbReference>
<dbReference type="Pfam" id="PF13185">
    <property type="entry name" value="GAF_2"/>
    <property type="match status" value="1"/>
</dbReference>
<evidence type="ECO:0000256" key="5">
    <source>
        <dbReference type="ARBA" id="ARBA00023159"/>
    </source>
</evidence>
<accession>A0A7C4U7K8</accession>
<dbReference type="FunFam" id="3.40.50.300:FF:000006">
    <property type="entry name" value="DNA-binding transcriptional regulator NtrC"/>
    <property type="match status" value="1"/>
</dbReference>
<keyword evidence="4" id="KW-0238">DNA-binding</keyword>
<dbReference type="InterPro" id="IPR002078">
    <property type="entry name" value="Sigma_54_int"/>
</dbReference>
<dbReference type="PANTHER" id="PTHR32071">
    <property type="entry name" value="TRANSCRIPTIONAL REGULATORY PROTEIN"/>
    <property type="match status" value="1"/>
</dbReference>
<dbReference type="InterPro" id="IPR009057">
    <property type="entry name" value="Homeodomain-like_sf"/>
</dbReference>
<evidence type="ECO:0000256" key="1">
    <source>
        <dbReference type="ARBA" id="ARBA00022741"/>
    </source>
</evidence>
<keyword evidence="1" id="KW-0547">Nucleotide-binding</keyword>
<comment type="caution">
    <text evidence="8">The sequence shown here is derived from an EMBL/GenBank/DDBJ whole genome shotgun (WGS) entry which is preliminary data.</text>
</comment>
<evidence type="ECO:0000259" key="7">
    <source>
        <dbReference type="PROSITE" id="PS50045"/>
    </source>
</evidence>
<dbReference type="Gene3D" id="3.30.450.40">
    <property type="match status" value="1"/>
</dbReference>
<gene>
    <name evidence="8" type="ORF">ENV67_06120</name>
</gene>
<evidence type="ECO:0000256" key="6">
    <source>
        <dbReference type="ARBA" id="ARBA00023163"/>
    </source>
</evidence>
<dbReference type="AlphaFoldDB" id="A0A7C4U7K8"/>
<dbReference type="InterPro" id="IPR003018">
    <property type="entry name" value="GAF"/>
</dbReference>
<dbReference type="InterPro" id="IPR058031">
    <property type="entry name" value="AAA_lid_NorR"/>
</dbReference>
<dbReference type="Gene3D" id="1.10.10.60">
    <property type="entry name" value="Homeodomain-like"/>
    <property type="match status" value="1"/>
</dbReference>
<proteinExistence type="predicted"/>
<dbReference type="PROSITE" id="PS00688">
    <property type="entry name" value="SIGMA54_INTERACT_3"/>
    <property type="match status" value="1"/>
</dbReference>
<dbReference type="PANTHER" id="PTHR32071:SF57">
    <property type="entry name" value="C4-DICARBOXYLATE TRANSPORT TRANSCRIPTIONAL REGULATORY PROTEIN DCTD"/>
    <property type="match status" value="1"/>
</dbReference>
<dbReference type="CDD" id="cd00009">
    <property type="entry name" value="AAA"/>
    <property type="match status" value="1"/>
</dbReference>
<feature type="domain" description="Sigma-54 factor interaction" evidence="7">
    <location>
        <begin position="189"/>
        <end position="418"/>
    </location>
</feature>
<dbReference type="Gene3D" id="1.10.8.60">
    <property type="match status" value="1"/>
</dbReference>
<evidence type="ECO:0000256" key="4">
    <source>
        <dbReference type="ARBA" id="ARBA00023125"/>
    </source>
</evidence>
<evidence type="ECO:0000256" key="2">
    <source>
        <dbReference type="ARBA" id="ARBA00022840"/>
    </source>
</evidence>
<keyword evidence="2" id="KW-0067">ATP-binding</keyword>
<keyword evidence="5" id="KW-0010">Activator</keyword>
<evidence type="ECO:0000313" key="8">
    <source>
        <dbReference type="EMBL" id="HGW92096.1"/>
    </source>
</evidence>
<dbReference type="Gene3D" id="3.40.50.300">
    <property type="entry name" value="P-loop containing nucleotide triphosphate hydrolases"/>
    <property type="match status" value="1"/>
</dbReference>
<dbReference type="InterPro" id="IPR002197">
    <property type="entry name" value="HTH_Fis"/>
</dbReference>
<organism evidence="8">
    <name type="scientific">candidate division WOR-3 bacterium</name>
    <dbReference type="NCBI Taxonomy" id="2052148"/>
    <lineage>
        <taxon>Bacteria</taxon>
        <taxon>Bacteria division WOR-3</taxon>
    </lineage>
</organism>
<dbReference type="PROSITE" id="PS00675">
    <property type="entry name" value="SIGMA54_INTERACT_1"/>
    <property type="match status" value="1"/>
</dbReference>
<dbReference type="GO" id="GO:0043565">
    <property type="term" value="F:sequence-specific DNA binding"/>
    <property type="evidence" value="ECO:0007669"/>
    <property type="project" value="InterPro"/>
</dbReference>
<dbReference type="InterPro" id="IPR003593">
    <property type="entry name" value="AAA+_ATPase"/>
</dbReference>
<keyword evidence="3" id="KW-0805">Transcription regulation</keyword>
<dbReference type="Pfam" id="PF00158">
    <property type="entry name" value="Sigma54_activat"/>
    <property type="match status" value="1"/>
</dbReference>
<keyword evidence="6" id="KW-0804">Transcription</keyword>
<sequence>MEKIGEREINLLIELGSYFATTRQPEKMLDYLLESIEKLMDAEASSILLVDEKRRKLVFASARGEAAEKLKGLTVPIGEGIAGIVAKEGIPRIVNDTAKEPKFYKKIDDATGFKTKSILCVPLKTPDKIIGVIEILNRRSGIPYDNDDLKLLERFAPIATRIIVDTEKMLRILEREEVLRSEIDSRYTLIAKSKKMKDVIELADVVAPTDTTVLLIGESGTGKELIARYIHRKSKRKDEPFIPVNCAAFPTTLLEAELFGHTKGAYTGAIYERKGRFEIANLGTIFLDEISEIGTDIQVKLLRVLQEKIIEKLGSSEQIKVDVRIITATSQSLEKKIEEGKFREDFYFRINVFPITIPPLRERKEDIPVLAEYFLTLFSREIKKPVRYISKDVIELFLKYDWPGNVRELQNVIERAVVLAKGDTLKEEDIVLGKKIRDFPHISSRNLTDALKEFKKYFILKTLEENDWNQRKVSRLLGIQPTYLSRLIKELGITRHK</sequence>
<dbReference type="Pfam" id="PF02954">
    <property type="entry name" value="HTH_8"/>
    <property type="match status" value="1"/>
</dbReference>
<dbReference type="SUPFAM" id="SSF52540">
    <property type="entry name" value="P-loop containing nucleoside triphosphate hydrolases"/>
    <property type="match status" value="1"/>
</dbReference>
<dbReference type="InterPro" id="IPR025662">
    <property type="entry name" value="Sigma_54_int_dom_ATP-bd_1"/>
</dbReference>
<dbReference type="InterPro" id="IPR029016">
    <property type="entry name" value="GAF-like_dom_sf"/>
</dbReference>
<dbReference type="SUPFAM" id="SSF55781">
    <property type="entry name" value="GAF domain-like"/>
    <property type="match status" value="1"/>
</dbReference>
<evidence type="ECO:0000256" key="3">
    <source>
        <dbReference type="ARBA" id="ARBA00023015"/>
    </source>
</evidence>
<dbReference type="FunFam" id="1.10.8.60:FF:000014">
    <property type="entry name" value="DNA-binding transcriptional regulator NtrC"/>
    <property type="match status" value="1"/>
</dbReference>
<reference evidence="8" key="1">
    <citation type="journal article" date="2020" name="mSystems">
        <title>Genome- and Community-Level Interaction Insights into Carbon Utilization and Element Cycling Functions of Hydrothermarchaeota in Hydrothermal Sediment.</title>
        <authorList>
            <person name="Zhou Z."/>
            <person name="Liu Y."/>
            <person name="Xu W."/>
            <person name="Pan J."/>
            <person name="Luo Z.H."/>
            <person name="Li M."/>
        </authorList>
    </citation>
    <scope>NUCLEOTIDE SEQUENCE [LARGE SCALE GENOMIC DNA]</scope>
    <source>
        <strain evidence="8">SpSt-780</strain>
    </source>
</reference>
<dbReference type="GO" id="GO:0006355">
    <property type="term" value="P:regulation of DNA-templated transcription"/>
    <property type="evidence" value="ECO:0007669"/>
    <property type="project" value="InterPro"/>
</dbReference>
<dbReference type="PROSITE" id="PS50045">
    <property type="entry name" value="SIGMA54_INTERACT_4"/>
    <property type="match status" value="1"/>
</dbReference>
<dbReference type="GO" id="GO:0005524">
    <property type="term" value="F:ATP binding"/>
    <property type="evidence" value="ECO:0007669"/>
    <property type="project" value="UniProtKB-KW"/>
</dbReference>
<protein>
    <submittedName>
        <fullName evidence="8">GAF domain-containing protein</fullName>
    </submittedName>
</protein>
<dbReference type="Pfam" id="PF25601">
    <property type="entry name" value="AAA_lid_14"/>
    <property type="match status" value="1"/>
</dbReference>
<dbReference type="SUPFAM" id="SSF46689">
    <property type="entry name" value="Homeodomain-like"/>
    <property type="match status" value="1"/>
</dbReference>
<dbReference type="SMART" id="SM00382">
    <property type="entry name" value="AAA"/>
    <property type="match status" value="1"/>
</dbReference>
<dbReference type="InterPro" id="IPR027417">
    <property type="entry name" value="P-loop_NTPase"/>
</dbReference>
<dbReference type="EMBL" id="DTHG01000078">
    <property type="protein sequence ID" value="HGW92096.1"/>
    <property type="molecule type" value="Genomic_DNA"/>
</dbReference>
<dbReference type="SMART" id="SM00065">
    <property type="entry name" value="GAF"/>
    <property type="match status" value="1"/>
</dbReference>